<protein>
    <submittedName>
        <fullName evidence="2">Uncharacterized protein</fullName>
    </submittedName>
</protein>
<sequence length="137" mass="14649">MTDGKQKTELTRLSSVILAVGVLLIGIAAIGFYLEIKKSMERGGGIQEPLWARCVENAIIITAREDLSDVVVSAKGEELCRFDRIVKGSEEVCYLDGTTLNETRVFVVKAGDVKKAVVCYQPVKPVPAGTPVPVGGG</sequence>
<reference evidence="2 3" key="1">
    <citation type="journal article" date="2015" name="Appl. Environ. Microbiol.">
        <title>The Geoglobus acetivorans genome: Fe(III) reduction, acetate utilization, autotrophic growth, and degradation of aromatic compounds in a hyperthermophilic archaeon.</title>
        <authorList>
            <person name="Mardanov A.V."/>
            <person name="Slododkina G.B."/>
            <person name="Slobodkin A.I."/>
            <person name="Beletsky A.V."/>
            <person name="Gavrilov S.N."/>
            <person name="Kublanov I.V."/>
            <person name="Bonch-Osmolovskaya E.A."/>
            <person name="Skryabin K.G."/>
            <person name="Ravin N.V."/>
        </authorList>
    </citation>
    <scope>NUCLEOTIDE SEQUENCE [LARGE SCALE GENOMIC DNA]</scope>
    <source>
        <strain evidence="2 3">SBH6</strain>
    </source>
</reference>
<name>A0A0A7GJ45_GEOAI</name>
<dbReference type="HOGENOM" id="CLU_155006_0_0_2"/>
<evidence type="ECO:0000313" key="2">
    <source>
        <dbReference type="EMBL" id="AIY90977.1"/>
    </source>
</evidence>
<dbReference type="STRING" id="565033.GACE_1952"/>
<dbReference type="GeneID" id="24798525"/>
<keyword evidence="1" id="KW-0472">Membrane</keyword>
<keyword evidence="1" id="KW-1133">Transmembrane helix</keyword>
<accession>A0A0A7GJ45</accession>
<dbReference type="Proteomes" id="UP000030624">
    <property type="component" value="Chromosome"/>
</dbReference>
<dbReference type="EMBL" id="CP009552">
    <property type="protein sequence ID" value="AIY90977.1"/>
    <property type="molecule type" value="Genomic_DNA"/>
</dbReference>
<feature type="transmembrane region" description="Helical" evidence="1">
    <location>
        <begin position="12"/>
        <end position="34"/>
    </location>
</feature>
<dbReference type="RefSeq" id="WP_048093046.1">
    <property type="nucleotide sequence ID" value="NZ_CP009552.1"/>
</dbReference>
<proteinExistence type="predicted"/>
<organism evidence="2 3">
    <name type="scientific">Geoglobus acetivorans</name>
    <dbReference type="NCBI Taxonomy" id="565033"/>
    <lineage>
        <taxon>Archaea</taxon>
        <taxon>Methanobacteriati</taxon>
        <taxon>Methanobacteriota</taxon>
        <taxon>Archaeoglobi</taxon>
        <taxon>Archaeoglobales</taxon>
        <taxon>Archaeoglobaceae</taxon>
        <taxon>Geoglobus</taxon>
    </lineage>
</organism>
<evidence type="ECO:0000313" key="3">
    <source>
        <dbReference type="Proteomes" id="UP000030624"/>
    </source>
</evidence>
<dbReference type="eggNOG" id="arCOG05419">
    <property type="taxonomic scope" value="Archaea"/>
</dbReference>
<dbReference type="KEGG" id="gac:GACE_1952"/>
<keyword evidence="1" id="KW-0812">Transmembrane</keyword>
<dbReference type="AlphaFoldDB" id="A0A0A7GJ45"/>
<gene>
    <name evidence="2" type="ORF">GACE_1952</name>
</gene>
<evidence type="ECO:0000256" key="1">
    <source>
        <dbReference type="SAM" id="Phobius"/>
    </source>
</evidence>